<feature type="region of interest" description="Disordered" evidence="1">
    <location>
        <begin position="1"/>
        <end position="332"/>
    </location>
</feature>
<feature type="compositionally biased region" description="Basic and acidic residues" evidence="1">
    <location>
        <begin position="117"/>
        <end position="133"/>
    </location>
</feature>
<feature type="compositionally biased region" description="Basic and acidic residues" evidence="1">
    <location>
        <begin position="147"/>
        <end position="156"/>
    </location>
</feature>
<accession>A0A9W8TRG4</accession>
<feature type="compositionally biased region" description="Polar residues" evidence="1">
    <location>
        <begin position="1"/>
        <end position="15"/>
    </location>
</feature>
<feature type="compositionally biased region" description="Polar residues" evidence="1">
    <location>
        <begin position="169"/>
        <end position="179"/>
    </location>
</feature>
<evidence type="ECO:0000313" key="2">
    <source>
        <dbReference type="EMBL" id="KAJ3579385.1"/>
    </source>
</evidence>
<proteinExistence type="predicted"/>
<evidence type="ECO:0000256" key="1">
    <source>
        <dbReference type="SAM" id="MobiDB-lite"/>
    </source>
</evidence>
<name>A0A9W8TRG4_9PEZI</name>
<organism evidence="2 3">
    <name type="scientific">Xylaria arbuscula</name>
    <dbReference type="NCBI Taxonomy" id="114810"/>
    <lineage>
        <taxon>Eukaryota</taxon>
        <taxon>Fungi</taxon>
        <taxon>Dikarya</taxon>
        <taxon>Ascomycota</taxon>
        <taxon>Pezizomycotina</taxon>
        <taxon>Sordariomycetes</taxon>
        <taxon>Xylariomycetidae</taxon>
        <taxon>Xylariales</taxon>
        <taxon>Xylariaceae</taxon>
        <taxon>Xylaria</taxon>
    </lineage>
</organism>
<feature type="compositionally biased region" description="Polar residues" evidence="1">
    <location>
        <begin position="310"/>
        <end position="324"/>
    </location>
</feature>
<evidence type="ECO:0000313" key="3">
    <source>
        <dbReference type="Proteomes" id="UP001148614"/>
    </source>
</evidence>
<dbReference type="VEuPathDB" id="FungiDB:F4678DRAFT_433683"/>
<dbReference type="EMBL" id="JANPWZ010000101">
    <property type="protein sequence ID" value="KAJ3579385.1"/>
    <property type="molecule type" value="Genomic_DNA"/>
</dbReference>
<feature type="compositionally biased region" description="Polar residues" evidence="1">
    <location>
        <begin position="287"/>
        <end position="300"/>
    </location>
</feature>
<comment type="caution">
    <text evidence="2">The sequence shown here is derived from an EMBL/GenBank/DDBJ whole genome shotgun (WGS) entry which is preliminary data.</text>
</comment>
<reference evidence="2" key="1">
    <citation type="submission" date="2022-07" db="EMBL/GenBank/DDBJ databases">
        <title>Genome Sequence of Xylaria arbuscula.</title>
        <authorList>
            <person name="Buettner E."/>
        </authorList>
    </citation>
    <scope>NUCLEOTIDE SEQUENCE</scope>
    <source>
        <strain evidence="2">VT107</strain>
    </source>
</reference>
<gene>
    <name evidence="2" type="ORF">NPX13_g1186</name>
</gene>
<dbReference type="AlphaFoldDB" id="A0A9W8TRG4"/>
<feature type="compositionally biased region" description="Basic and acidic residues" evidence="1">
    <location>
        <begin position="254"/>
        <end position="269"/>
    </location>
</feature>
<dbReference type="Proteomes" id="UP001148614">
    <property type="component" value="Unassembled WGS sequence"/>
</dbReference>
<feature type="compositionally biased region" description="Polar residues" evidence="1">
    <location>
        <begin position="40"/>
        <end position="49"/>
    </location>
</feature>
<keyword evidence="3" id="KW-1185">Reference proteome</keyword>
<protein>
    <submittedName>
        <fullName evidence="2">Uncharacterized protein</fullName>
    </submittedName>
</protein>
<sequence>MDAQNAAESSSTKQLASPKEADSGADALKSKTTSTAATNPLKSPTNSKVVSLIKDSRQPTITSSTLDEDAALDQHSDAETIVLPGKDSISPSKPRKVIKHEDKSDEEMNAIPRPRKPLKDTRDTDRNGGHSDDATSISLGRKKKRQAEKERPRPKENSAAPGSAPDSPNVHNRTGNNIPSHRRRRSGGIHSESESESTKSRSHKVLHKDEAKVVERLPPGKRKSVKTESDDDGEMRKARRTRISDIGVETSVGVRDHKISTGKPIEKQHASRNRSASPPSRIHRRSVSTQLPSQSLNGLSSKKRRIPAPLQSTEYQSDDSSASGSPHPRAPK</sequence>